<organism evidence="2 3">
    <name type="scientific">Paenibacillus puldeungensis</name>
    <dbReference type="NCBI Taxonomy" id="696536"/>
    <lineage>
        <taxon>Bacteria</taxon>
        <taxon>Bacillati</taxon>
        <taxon>Bacillota</taxon>
        <taxon>Bacilli</taxon>
        <taxon>Bacillales</taxon>
        <taxon>Paenibacillaceae</taxon>
        <taxon>Paenibacillus</taxon>
    </lineage>
</organism>
<comment type="caution">
    <text evidence="2">The sequence shown here is derived from an EMBL/GenBank/DDBJ whole genome shotgun (WGS) entry which is preliminary data.</text>
</comment>
<protein>
    <submittedName>
        <fullName evidence="2">Uncharacterized protein</fullName>
    </submittedName>
</protein>
<sequence>MSFISFGNTSKHRPKVFYIVYSIFMLLSYYSYVLLDDYRLGRSSYWMSKSSITPQDLASINRLGNWISTLESVSFYLFLLAYIVIHIFSKKNANVLMRFLLLNGALFAGIAAINYIIFLVTALPIGNLMQPLIWPLNVLVMLLIYVLWLKFTQRIAHT</sequence>
<evidence type="ECO:0000256" key="1">
    <source>
        <dbReference type="SAM" id="Phobius"/>
    </source>
</evidence>
<accession>A0ABW3RUF9</accession>
<keyword evidence="1" id="KW-0472">Membrane</keyword>
<proteinExistence type="predicted"/>
<reference evidence="3" key="1">
    <citation type="journal article" date="2019" name="Int. J. Syst. Evol. Microbiol.">
        <title>The Global Catalogue of Microorganisms (GCM) 10K type strain sequencing project: providing services to taxonomists for standard genome sequencing and annotation.</title>
        <authorList>
            <consortium name="The Broad Institute Genomics Platform"/>
            <consortium name="The Broad Institute Genome Sequencing Center for Infectious Disease"/>
            <person name="Wu L."/>
            <person name="Ma J."/>
        </authorList>
    </citation>
    <scope>NUCLEOTIDE SEQUENCE [LARGE SCALE GENOMIC DNA]</scope>
    <source>
        <strain evidence="3">CCUG 59189</strain>
    </source>
</reference>
<gene>
    <name evidence="2" type="ORF">ACFQ3W_07385</name>
</gene>
<feature type="transmembrane region" description="Helical" evidence="1">
    <location>
        <begin position="16"/>
        <end position="35"/>
    </location>
</feature>
<keyword evidence="1" id="KW-0812">Transmembrane</keyword>
<dbReference type="Proteomes" id="UP001597262">
    <property type="component" value="Unassembled WGS sequence"/>
</dbReference>
<feature type="transmembrane region" description="Helical" evidence="1">
    <location>
        <begin position="100"/>
        <end position="126"/>
    </location>
</feature>
<keyword evidence="1" id="KW-1133">Transmembrane helix</keyword>
<name>A0ABW3RUF9_9BACL</name>
<feature type="transmembrane region" description="Helical" evidence="1">
    <location>
        <begin position="132"/>
        <end position="151"/>
    </location>
</feature>
<keyword evidence="3" id="KW-1185">Reference proteome</keyword>
<feature type="transmembrane region" description="Helical" evidence="1">
    <location>
        <begin position="66"/>
        <end position="88"/>
    </location>
</feature>
<dbReference type="EMBL" id="JBHTLM010000004">
    <property type="protein sequence ID" value="MFD1176119.1"/>
    <property type="molecule type" value="Genomic_DNA"/>
</dbReference>
<evidence type="ECO:0000313" key="2">
    <source>
        <dbReference type="EMBL" id="MFD1176119.1"/>
    </source>
</evidence>
<dbReference type="RefSeq" id="WP_379318175.1">
    <property type="nucleotide sequence ID" value="NZ_JBHTLM010000004.1"/>
</dbReference>
<evidence type="ECO:0000313" key="3">
    <source>
        <dbReference type="Proteomes" id="UP001597262"/>
    </source>
</evidence>